<comment type="similarity">
    <text evidence="3">Belongs to the iron/ascorbate-dependent oxidoreductase family.</text>
</comment>
<reference evidence="6 7" key="1">
    <citation type="journal article" date="2020" name="IScience">
        <title>Genome Sequencing of the Endangered Kingdonia uniflora (Circaeasteraceae, Ranunculales) Reveals Potential Mechanisms of Evolutionary Specialization.</title>
        <authorList>
            <person name="Sun Y."/>
            <person name="Deng T."/>
            <person name="Zhang A."/>
            <person name="Moore M.J."/>
            <person name="Landis J.B."/>
            <person name="Lin N."/>
            <person name="Zhang H."/>
            <person name="Zhang X."/>
            <person name="Huang J."/>
            <person name="Zhang X."/>
            <person name="Sun H."/>
            <person name="Wang H."/>
        </authorList>
    </citation>
    <scope>NUCLEOTIDE SEQUENCE [LARGE SCALE GENOMIC DNA]</scope>
    <source>
        <strain evidence="6">TB1705</strain>
        <tissue evidence="6">Leaf</tissue>
    </source>
</reference>
<dbReference type="InterPro" id="IPR050231">
    <property type="entry name" value="Iron_ascorbate_oxido_reductase"/>
</dbReference>
<dbReference type="InterPro" id="IPR005123">
    <property type="entry name" value="Oxoglu/Fe-dep_dioxygenase_dom"/>
</dbReference>
<dbReference type="Pfam" id="PF14226">
    <property type="entry name" value="DIOX_N"/>
    <property type="match status" value="1"/>
</dbReference>
<dbReference type="GO" id="GO:0016491">
    <property type="term" value="F:oxidoreductase activity"/>
    <property type="evidence" value="ECO:0007669"/>
    <property type="project" value="UniProtKB-KW"/>
</dbReference>
<dbReference type="GO" id="GO:0046872">
    <property type="term" value="F:metal ion binding"/>
    <property type="evidence" value="ECO:0007669"/>
    <property type="project" value="UniProtKB-KW"/>
</dbReference>
<organism evidence="6 7">
    <name type="scientific">Kingdonia uniflora</name>
    <dbReference type="NCBI Taxonomy" id="39325"/>
    <lineage>
        <taxon>Eukaryota</taxon>
        <taxon>Viridiplantae</taxon>
        <taxon>Streptophyta</taxon>
        <taxon>Embryophyta</taxon>
        <taxon>Tracheophyta</taxon>
        <taxon>Spermatophyta</taxon>
        <taxon>Magnoliopsida</taxon>
        <taxon>Ranunculales</taxon>
        <taxon>Circaeasteraceae</taxon>
        <taxon>Kingdonia</taxon>
    </lineage>
</organism>
<dbReference type="PROSITE" id="PS51471">
    <property type="entry name" value="FE2OG_OXY"/>
    <property type="match status" value="1"/>
</dbReference>
<sequence>MADTSIVTVDLSPFFNGDESGMKDAKEVITRACSDYGFFQVVNHGVPPSLMAQALDLSKTFFESPNEEKLKASPGEGAPLPAGYSKQPDHSADNNEYLLMFPPASSFNVYPNNPPELKEVFEETFSHLRKTGLLVESILNDCLGLPPNFLKEFNHDRSWDFMVALRYFPTNDVRLNGLSAHEDGNCVTFVFQDDVGGLEVLKDGVWIPAIPTVGSLVVNVGDVIQVLSNNKFKSATHRVIRQEVKSRHSFAYFHNLEGEKWVEPLPKFTEEIGEAAKYRGFVYKDYQAMRMRNKTHPPSDPKDIIHITHYAIST</sequence>
<proteinExistence type="inferred from homology"/>
<dbReference type="Pfam" id="PF03171">
    <property type="entry name" value="2OG-FeII_Oxy"/>
    <property type="match status" value="1"/>
</dbReference>
<dbReference type="Proteomes" id="UP000541444">
    <property type="component" value="Unassembled WGS sequence"/>
</dbReference>
<dbReference type="AlphaFoldDB" id="A0A7J7MN21"/>
<dbReference type="InterPro" id="IPR044861">
    <property type="entry name" value="IPNS-like_FE2OG_OXY"/>
</dbReference>
<dbReference type="InterPro" id="IPR027443">
    <property type="entry name" value="IPNS-like_sf"/>
</dbReference>
<evidence type="ECO:0000256" key="1">
    <source>
        <dbReference type="ARBA" id="ARBA00022723"/>
    </source>
</evidence>
<dbReference type="Gene3D" id="2.60.120.330">
    <property type="entry name" value="B-lactam Antibiotic, Isopenicillin N Synthase, Chain"/>
    <property type="match status" value="1"/>
</dbReference>
<gene>
    <name evidence="6" type="ORF">GIB67_030207</name>
</gene>
<evidence type="ECO:0000259" key="5">
    <source>
        <dbReference type="PROSITE" id="PS51471"/>
    </source>
</evidence>
<feature type="region of interest" description="Disordered" evidence="4">
    <location>
        <begin position="66"/>
        <end position="88"/>
    </location>
</feature>
<accession>A0A7J7MN21</accession>
<comment type="caution">
    <text evidence="6">The sequence shown here is derived from an EMBL/GenBank/DDBJ whole genome shotgun (WGS) entry which is preliminary data.</text>
</comment>
<evidence type="ECO:0000256" key="2">
    <source>
        <dbReference type="ARBA" id="ARBA00023004"/>
    </source>
</evidence>
<dbReference type="EMBL" id="JACGCM010001363">
    <property type="protein sequence ID" value="KAF6156204.1"/>
    <property type="molecule type" value="Genomic_DNA"/>
</dbReference>
<dbReference type="OrthoDB" id="288590at2759"/>
<evidence type="ECO:0000256" key="3">
    <source>
        <dbReference type="RuleBase" id="RU003682"/>
    </source>
</evidence>
<keyword evidence="3" id="KW-0560">Oxidoreductase</keyword>
<evidence type="ECO:0000313" key="6">
    <source>
        <dbReference type="EMBL" id="KAF6156204.1"/>
    </source>
</evidence>
<keyword evidence="1 3" id="KW-0479">Metal-binding</keyword>
<feature type="domain" description="Fe2OG dioxygenase" evidence="5">
    <location>
        <begin position="158"/>
        <end position="256"/>
    </location>
</feature>
<evidence type="ECO:0000313" key="7">
    <source>
        <dbReference type="Proteomes" id="UP000541444"/>
    </source>
</evidence>
<dbReference type="PANTHER" id="PTHR47990">
    <property type="entry name" value="2-OXOGLUTARATE (2OG) AND FE(II)-DEPENDENT OXYGENASE SUPERFAMILY PROTEIN-RELATED"/>
    <property type="match status" value="1"/>
</dbReference>
<evidence type="ECO:0000256" key="4">
    <source>
        <dbReference type="SAM" id="MobiDB-lite"/>
    </source>
</evidence>
<dbReference type="InterPro" id="IPR026992">
    <property type="entry name" value="DIOX_N"/>
</dbReference>
<dbReference type="SUPFAM" id="SSF51197">
    <property type="entry name" value="Clavaminate synthase-like"/>
    <property type="match status" value="1"/>
</dbReference>
<protein>
    <recommendedName>
        <fullName evidence="5">Fe2OG dioxygenase domain-containing protein</fullName>
    </recommendedName>
</protein>
<name>A0A7J7MN21_9MAGN</name>
<keyword evidence="7" id="KW-1185">Reference proteome</keyword>
<keyword evidence="2 3" id="KW-0408">Iron</keyword>